<dbReference type="Proteomes" id="UP000805193">
    <property type="component" value="Unassembled WGS sequence"/>
</dbReference>
<dbReference type="EMBL" id="JABSTQ010009212">
    <property type="protein sequence ID" value="KAG0431577.1"/>
    <property type="molecule type" value="Genomic_DNA"/>
</dbReference>
<feature type="non-terminal residue" evidence="1">
    <location>
        <position position="679"/>
    </location>
</feature>
<sequence>MGDVEIEDFEITDWDIANEFNINRVRRRPTKNQQIYGVWADDSDDEGRPSFQSTRKAKDFTAPISFISGGVRVVGKKEEEKEEEEGEERGSSSEEEVRIPVKSAKKSGFSGRGGAGGVAHGLLGTQGDFGTWEKHTKGIGAKLLLQMGYQPGKGLGRDLQGISAPIEAKLRKGKGAIGLYGPERAGPKLIGVEDGASASAGAAARQAADLNQWRKRKEGEKKVTYVYKTVDEVKSEGVYRKGPGLQSKLSKVKVIDMTGPEQRVLSGYHELHQQHSRPDDREEAPKQQARIGSGFSVPELTNNLELLVDLTERRIVHNDRETRHEEDRSVNLRHEVERLDDLVAQEREQEQRLQKVADIVKGLEERSKEDHEDRLTLSECAAMFQTLQDEFYEEYKMFGLSDLALTIVVPMMKQLLDKWQPLKKPQYHCAAFRTWKELLETSHSYQQQQSDQDPYHHLVWETWMPIVRQAVLGWSVRSCEPLIELLEHWLPLLPGWVLDNLLDQFVLPKLQTEVEAWNPLTDTVPIHSWLHPWLPLMGARLEPLYPPIRLKLANALTNWHPSDGSAKLILEPWRGVFSQGTLEAFVVANILPKLALALQAMPINPHQQHLDVWQWVMSWEDLCPPSSMATLLEKTFFPQWLQVLCTWLQHSPNYQEVSKWYSGWKSLFSEDLLQQPAVR</sequence>
<evidence type="ECO:0000313" key="2">
    <source>
        <dbReference type="Proteomes" id="UP000805193"/>
    </source>
</evidence>
<comment type="caution">
    <text evidence="1">The sequence shown here is derived from an EMBL/GenBank/DDBJ whole genome shotgun (WGS) entry which is preliminary data.</text>
</comment>
<organism evidence="1 2">
    <name type="scientific">Ixodes persulcatus</name>
    <name type="common">Taiga tick</name>
    <dbReference type="NCBI Taxonomy" id="34615"/>
    <lineage>
        <taxon>Eukaryota</taxon>
        <taxon>Metazoa</taxon>
        <taxon>Ecdysozoa</taxon>
        <taxon>Arthropoda</taxon>
        <taxon>Chelicerata</taxon>
        <taxon>Arachnida</taxon>
        <taxon>Acari</taxon>
        <taxon>Parasitiformes</taxon>
        <taxon>Ixodida</taxon>
        <taxon>Ixodoidea</taxon>
        <taxon>Ixodidae</taxon>
        <taxon>Ixodinae</taxon>
        <taxon>Ixodes</taxon>
    </lineage>
</organism>
<reference evidence="1 2" key="1">
    <citation type="journal article" date="2020" name="Cell">
        <title>Large-Scale Comparative Analyses of Tick Genomes Elucidate Their Genetic Diversity and Vector Capacities.</title>
        <authorList>
            <consortium name="Tick Genome and Microbiome Consortium (TIGMIC)"/>
            <person name="Jia N."/>
            <person name="Wang J."/>
            <person name="Shi W."/>
            <person name="Du L."/>
            <person name="Sun Y."/>
            <person name="Zhan W."/>
            <person name="Jiang J.F."/>
            <person name="Wang Q."/>
            <person name="Zhang B."/>
            <person name="Ji P."/>
            <person name="Bell-Sakyi L."/>
            <person name="Cui X.M."/>
            <person name="Yuan T.T."/>
            <person name="Jiang B.G."/>
            <person name="Yang W.F."/>
            <person name="Lam T.T."/>
            <person name="Chang Q.C."/>
            <person name="Ding S.J."/>
            <person name="Wang X.J."/>
            <person name="Zhu J.G."/>
            <person name="Ruan X.D."/>
            <person name="Zhao L."/>
            <person name="Wei J.T."/>
            <person name="Ye R.Z."/>
            <person name="Que T.C."/>
            <person name="Du C.H."/>
            <person name="Zhou Y.H."/>
            <person name="Cheng J.X."/>
            <person name="Dai P.F."/>
            <person name="Guo W.B."/>
            <person name="Han X.H."/>
            <person name="Huang E.J."/>
            <person name="Li L.F."/>
            <person name="Wei W."/>
            <person name="Gao Y.C."/>
            <person name="Liu J.Z."/>
            <person name="Shao H.Z."/>
            <person name="Wang X."/>
            <person name="Wang C.C."/>
            <person name="Yang T.C."/>
            <person name="Huo Q.B."/>
            <person name="Li W."/>
            <person name="Chen H.Y."/>
            <person name="Chen S.E."/>
            <person name="Zhou L.G."/>
            <person name="Ni X.B."/>
            <person name="Tian J.H."/>
            <person name="Sheng Y."/>
            <person name="Liu T."/>
            <person name="Pan Y.S."/>
            <person name="Xia L.Y."/>
            <person name="Li J."/>
            <person name="Zhao F."/>
            <person name="Cao W.C."/>
        </authorList>
    </citation>
    <scope>NUCLEOTIDE SEQUENCE [LARGE SCALE GENOMIC DNA]</scope>
    <source>
        <strain evidence="1">Iper-2018</strain>
    </source>
</reference>
<evidence type="ECO:0000313" key="1">
    <source>
        <dbReference type="EMBL" id="KAG0431577.1"/>
    </source>
</evidence>
<protein>
    <submittedName>
        <fullName evidence="1">Uncharacterized protein</fullName>
    </submittedName>
</protein>
<name>A0AC60QD17_IXOPE</name>
<keyword evidence="2" id="KW-1185">Reference proteome</keyword>
<gene>
    <name evidence="1" type="ORF">HPB47_021631</name>
</gene>
<accession>A0AC60QD17</accession>
<proteinExistence type="predicted"/>